<dbReference type="Gene3D" id="1.20.1600.10">
    <property type="entry name" value="Outer membrane efflux proteins (OEP)"/>
    <property type="match status" value="1"/>
</dbReference>
<keyword evidence="7" id="KW-0998">Cell outer membrane</keyword>
<dbReference type="SUPFAM" id="SSF56954">
    <property type="entry name" value="Outer membrane efflux proteins (OEP)"/>
    <property type="match status" value="1"/>
</dbReference>
<dbReference type="AlphaFoldDB" id="A0A410P6T2"/>
<dbReference type="PANTHER" id="PTHR30026">
    <property type="entry name" value="OUTER MEMBRANE PROTEIN TOLC"/>
    <property type="match status" value="1"/>
</dbReference>
<keyword evidence="9" id="KW-0732">Signal</keyword>
<evidence type="ECO:0000256" key="6">
    <source>
        <dbReference type="ARBA" id="ARBA00023136"/>
    </source>
</evidence>
<dbReference type="GO" id="GO:0009279">
    <property type="term" value="C:cell outer membrane"/>
    <property type="evidence" value="ECO:0007669"/>
    <property type="project" value="UniProtKB-SubCell"/>
</dbReference>
<dbReference type="InterPro" id="IPR003423">
    <property type="entry name" value="OMP_efflux"/>
</dbReference>
<evidence type="ECO:0008006" key="12">
    <source>
        <dbReference type="Google" id="ProtNLM"/>
    </source>
</evidence>
<evidence type="ECO:0000256" key="7">
    <source>
        <dbReference type="ARBA" id="ARBA00023237"/>
    </source>
</evidence>
<dbReference type="EMBL" id="CP019384">
    <property type="protein sequence ID" value="QAT17812.1"/>
    <property type="molecule type" value="Genomic_DNA"/>
</dbReference>
<keyword evidence="6" id="KW-0472">Membrane</keyword>
<comment type="similarity">
    <text evidence="2">Belongs to the outer membrane factor (OMF) (TC 1.B.17) family.</text>
</comment>
<dbReference type="RefSeq" id="WP_128700778.1">
    <property type="nucleotide sequence ID" value="NZ_CP019384.1"/>
</dbReference>
<comment type="subcellular location">
    <subcellularLocation>
        <location evidence="1">Cell outer membrane</location>
    </subcellularLocation>
</comment>
<dbReference type="Proteomes" id="UP000287243">
    <property type="component" value="Chromosome"/>
</dbReference>
<dbReference type="GO" id="GO:1990281">
    <property type="term" value="C:efflux pump complex"/>
    <property type="evidence" value="ECO:0007669"/>
    <property type="project" value="TreeGrafter"/>
</dbReference>
<sequence>MKKLSVFITSLSTIVALTFNVGAYADNSREETVLKISLEETVQRALDTSEELKIKDSEIKKSKGVYGEVRSEALPHISGQSVWTNNMDYPDKATGKYHDHSLDNGISASQLIWSFGKVMYAIDSAKNAVEATRLNREASRQDVIFAAKLSYYSCLLAKNTLSIAEKSYADVLENKKLIGQRSYGGRSSKYEIVKINADVAARIPAVNEARTQFDAAIETLRRVIDVDFDRKIELEGNFQEQYTDFNYETLVSAMYAYEPSLQGLEKSIDSAEASVKSKYASFLPTISAFASMNYKGDSNENSFLKKDELDNYSAAGLKVSIPIWEGGIKEAQLSQAKANKEIAVLRKKQVERNLLLELKKAYLEYQQYKDNLKANIEAVSLAEEAFKQTQEMFSSGQVSITDLNIAELSLTNQRLNKEATLYNINITLSKIEKLITEKYEHEKL</sequence>
<evidence type="ECO:0000256" key="9">
    <source>
        <dbReference type="SAM" id="SignalP"/>
    </source>
</evidence>
<feature type="chain" id="PRO_5019419893" description="Outer membrane efflux protein" evidence="9">
    <location>
        <begin position="26"/>
        <end position="444"/>
    </location>
</feature>
<evidence type="ECO:0000256" key="2">
    <source>
        <dbReference type="ARBA" id="ARBA00007613"/>
    </source>
</evidence>
<gene>
    <name evidence="10" type="ORF">BU251_08800</name>
</gene>
<evidence type="ECO:0000256" key="8">
    <source>
        <dbReference type="SAM" id="Coils"/>
    </source>
</evidence>
<accession>A0A410P6T2</accession>
<proteinExistence type="inferred from homology"/>
<dbReference type="GO" id="GO:0015562">
    <property type="term" value="F:efflux transmembrane transporter activity"/>
    <property type="evidence" value="ECO:0007669"/>
    <property type="project" value="InterPro"/>
</dbReference>
<dbReference type="GO" id="GO:0015288">
    <property type="term" value="F:porin activity"/>
    <property type="evidence" value="ECO:0007669"/>
    <property type="project" value="TreeGrafter"/>
</dbReference>
<evidence type="ECO:0000256" key="4">
    <source>
        <dbReference type="ARBA" id="ARBA00022452"/>
    </source>
</evidence>
<name>A0A410P6T2_VELA1</name>
<keyword evidence="11" id="KW-1185">Reference proteome</keyword>
<reference evidence="10 11" key="1">
    <citation type="submission" date="2017-01" db="EMBL/GenBank/DDBJ databases">
        <title>First insights into the biology of 'candidatus Vampirococcus archaeovorus'.</title>
        <authorList>
            <person name="Kizina J."/>
            <person name="Jordan S."/>
            <person name="Stueber K."/>
            <person name="Reinhardt R."/>
            <person name="Harder J."/>
        </authorList>
    </citation>
    <scope>NUCLEOTIDE SEQUENCE [LARGE SCALE GENOMIC DNA]</scope>
    <source>
        <strain evidence="10 11">LiM</strain>
    </source>
</reference>
<keyword evidence="5" id="KW-0812">Transmembrane</keyword>
<dbReference type="Pfam" id="PF02321">
    <property type="entry name" value="OEP"/>
    <property type="match status" value="1"/>
</dbReference>
<evidence type="ECO:0000256" key="5">
    <source>
        <dbReference type="ARBA" id="ARBA00022692"/>
    </source>
</evidence>
<keyword evidence="4" id="KW-1134">Transmembrane beta strand</keyword>
<evidence type="ECO:0000256" key="1">
    <source>
        <dbReference type="ARBA" id="ARBA00004442"/>
    </source>
</evidence>
<evidence type="ECO:0000313" key="10">
    <source>
        <dbReference type="EMBL" id="QAT17812.1"/>
    </source>
</evidence>
<keyword evidence="8" id="KW-0175">Coiled coil</keyword>
<protein>
    <recommendedName>
        <fullName evidence="12">Outer membrane efflux protein</fullName>
    </recommendedName>
</protein>
<keyword evidence="3" id="KW-0813">Transport</keyword>
<dbReference type="KEGG" id="vai:BU251_08800"/>
<evidence type="ECO:0000256" key="3">
    <source>
        <dbReference type="ARBA" id="ARBA00022448"/>
    </source>
</evidence>
<feature type="coiled-coil region" evidence="8">
    <location>
        <begin position="328"/>
        <end position="375"/>
    </location>
</feature>
<evidence type="ECO:0000313" key="11">
    <source>
        <dbReference type="Proteomes" id="UP000287243"/>
    </source>
</evidence>
<dbReference type="InterPro" id="IPR051906">
    <property type="entry name" value="TolC-like"/>
</dbReference>
<organism evidence="10 11">
    <name type="scientific">Velamenicoccus archaeovorus</name>
    <dbReference type="NCBI Taxonomy" id="1930593"/>
    <lineage>
        <taxon>Bacteria</taxon>
        <taxon>Pseudomonadati</taxon>
        <taxon>Candidatus Omnitrophota</taxon>
        <taxon>Candidatus Velamenicoccus</taxon>
    </lineage>
</organism>
<dbReference type="OrthoDB" id="1674454at2"/>
<feature type="signal peptide" evidence="9">
    <location>
        <begin position="1"/>
        <end position="25"/>
    </location>
</feature>
<dbReference type="PANTHER" id="PTHR30026:SF20">
    <property type="entry name" value="OUTER MEMBRANE PROTEIN TOLC"/>
    <property type="match status" value="1"/>
</dbReference>